<feature type="compositionally biased region" description="Low complexity" evidence="2">
    <location>
        <begin position="1"/>
        <end position="12"/>
    </location>
</feature>
<name>A0A0F9NXG1_9ZZZZ</name>
<accession>A0A0F9NXG1</accession>
<protein>
    <recommendedName>
        <fullName evidence="3">Acb2/Tad1 hairpin domain-containing protein</fullName>
    </recommendedName>
</protein>
<sequence>MAKRPQSPESEPASPPNIPPAAEASPEPDITPEGDEGESDEILTEPAAKDREATPPAAEPMTAGALPPVGAPSPASGGGGDTAVEPRQVAPTRAPLDVTLENLDWVFTYHAPIEDQRERYNTIARAAKNLARVILESCPSCADRTAAIRKVREAKMTANASIATHGAV</sequence>
<organism evidence="4">
    <name type="scientific">marine sediment metagenome</name>
    <dbReference type="NCBI Taxonomy" id="412755"/>
    <lineage>
        <taxon>unclassified sequences</taxon>
        <taxon>metagenomes</taxon>
        <taxon>ecological metagenomes</taxon>
    </lineage>
</organism>
<dbReference type="InterPro" id="IPR056098">
    <property type="entry name" value="Acb2/Tad1_hairpin"/>
</dbReference>
<feature type="compositionally biased region" description="Low complexity" evidence="2">
    <location>
        <begin position="54"/>
        <end position="75"/>
    </location>
</feature>
<evidence type="ECO:0000313" key="4">
    <source>
        <dbReference type="EMBL" id="KKM85937.1"/>
    </source>
</evidence>
<dbReference type="AlphaFoldDB" id="A0A0F9NXG1"/>
<dbReference type="GO" id="GO:0000166">
    <property type="term" value="F:nucleotide binding"/>
    <property type="evidence" value="ECO:0007669"/>
    <property type="project" value="UniProtKB-KW"/>
</dbReference>
<reference evidence="4" key="1">
    <citation type="journal article" date="2015" name="Nature">
        <title>Complex archaea that bridge the gap between prokaryotes and eukaryotes.</title>
        <authorList>
            <person name="Spang A."/>
            <person name="Saw J.H."/>
            <person name="Jorgensen S.L."/>
            <person name="Zaremba-Niedzwiedzka K."/>
            <person name="Martijn J."/>
            <person name="Lind A.E."/>
            <person name="van Eijk R."/>
            <person name="Schleper C."/>
            <person name="Guy L."/>
            <person name="Ettema T.J."/>
        </authorList>
    </citation>
    <scope>NUCLEOTIDE SEQUENCE</scope>
</reference>
<dbReference type="Pfam" id="PF24729">
    <property type="entry name" value="Acb2_Tad1_hairpin"/>
    <property type="match status" value="1"/>
</dbReference>
<feature type="region of interest" description="Disordered" evidence="2">
    <location>
        <begin position="1"/>
        <end position="92"/>
    </location>
</feature>
<dbReference type="EMBL" id="LAZR01007332">
    <property type="protein sequence ID" value="KKM85937.1"/>
    <property type="molecule type" value="Genomic_DNA"/>
</dbReference>
<evidence type="ECO:0000256" key="1">
    <source>
        <dbReference type="ARBA" id="ARBA00022741"/>
    </source>
</evidence>
<proteinExistence type="predicted"/>
<keyword evidence="1" id="KW-0547">Nucleotide-binding</keyword>
<comment type="caution">
    <text evidence="4">The sequence shown here is derived from an EMBL/GenBank/DDBJ whole genome shotgun (WGS) entry which is preliminary data.</text>
</comment>
<evidence type="ECO:0000256" key="2">
    <source>
        <dbReference type="SAM" id="MobiDB-lite"/>
    </source>
</evidence>
<feature type="compositionally biased region" description="Acidic residues" evidence="2">
    <location>
        <begin position="30"/>
        <end position="43"/>
    </location>
</feature>
<gene>
    <name evidence="4" type="ORF">LCGC14_1284020</name>
</gene>
<feature type="domain" description="Acb2/Tad1 hairpin" evidence="3">
    <location>
        <begin position="106"/>
        <end position="163"/>
    </location>
</feature>
<evidence type="ECO:0000259" key="3">
    <source>
        <dbReference type="Pfam" id="PF24729"/>
    </source>
</evidence>